<evidence type="ECO:0000256" key="1">
    <source>
        <dbReference type="ARBA" id="ARBA00022741"/>
    </source>
</evidence>
<dbReference type="InterPro" id="IPR027417">
    <property type="entry name" value="P-loop_NTPase"/>
</dbReference>
<organism evidence="6">
    <name type="scientific">Gaeumannomyces tritici (strain R3-111a-1)</name>
    <name type="common">Wheat and barley take-all root rot fungus</name>
    <name type="synonym">Gaeumannomyces graminis var. tritici</name>
    <dbReference type="NCBI Taxonomy" id="644352"/>
    <lineage>
        <taxon>Eukaryota</taxon>
        <taxon>Fungi</taxon>
        <taxon>Dikarya</taxon>
        <taxon>Ascomycota</taxon>
        <taxon>Pezizomycotina</taxon>
        <taxon>Sordariomycetes</taxon>
        <taxon>Sordariomycetidae</taxon>
        <taxon>Magnaporthales</taxon>
        <taxon>Magnaporthaceae</taxon>
        <taxon>Gaeumannomyces</taxon>
    </lineage>
</organism>
<dbReference type="GO" id="GO:0008094">
    <property type="term" value="F:ATP-dependent activity, acting on DNA"/>
    <property type="evidence" value="ECO:0007669"/>
    <property type="project" value="TreeGrafter"/>
</dbReference>
<dbReference type="PROSITE" id="PS51194">
    <property type="entry name" value="HELICASE_CTER"/>
    <property type="match status" value="1"/>
</dbReference>
<evidence type="ECO:0000256" key="4">
    <source>
        <dbReference type="SAM" id="MobiDB-lite"/>
    </source>
</evidence>
<evidence type="ECO:0000313" key="7">
    <source>
        <dbReference type="EnsemblFungi" id="EJT75963"/>
    </source>
</evidence>
<sequence>MNEWFDGETLAIQEGFEKAMEGKAGDYYCFGAIHDGFVRLVGNMGALETKLGSADEVHQFNVCLDSEYIMLKFPDDTEFAQVSELLTRGLGAIHKLCPDGDLDVRAFAKSADARNVLQRAKRPAEAVLKVDINIYGPRSCAEKVGSALSDAEIYLQYPDDGFGLHGLECHNPHVIEFPGLDYVPRDRANGSDPADGAREADTSEGQEIERRAISGAYESLTRDKNLERVKAGSGIMTQLLPHQERALGFMLVRENGPTSEGNSLWERIIPEPGGAEVRYKHKLTGQCLSPDGSPAAHSAAGSPPPCSVCREEGAAAWAENPNFGSDVMVPQQMMAQGLGGQDGYFNTHGTSSKIDALMTDLERAGLDEKSIAFSCWTRSLDLIAARLKQRHILYQRIDGDYSLRQRQDNMERFTKDGDMRVLIMSTGGWGIRPRAEGIRADQRPRPGVNHSLNLTAASRIFILEPQWNPSVERQAIGRAVRIGQSRQVHVVRYLVAGLVETVSRF</sequence>
<keyword evidence="2" id="KW-0378">Hydrolase</keyword>
<dbReference type="PANTHER" id="PTHR45626:SF22">
    <property type="entry name" value="DNA REPAIR PROTEIN RAD5"/>
    <property type="match status" value="1"/>
</dbReference>
<dbReference type="OrthoDB" id="448448at2759"/>
<dbReference type="GO" id="GO:0005524">
    <property type="term" value="F:ATP binding"/>
    <property type="evidence" value="ECO:0007669"/>
    <property type="project" value="UniProtKB-KW"/>
</dbReference>
<dbReference type="VEuPathDB" id="FungiDB:GGTG_05888"/>
<dbReference type="GeneID" id="20346346"/>
<keyword evidence="1" id="KW-0547">Nucleotide-binding</keyword>
<evidence type="ECO:0000256" key="2">
    <source>
        <dbReference type="ARBA" id="ARBA00022801"/>
    </source>
</evidence>
<dbReference type="PANTHER" id="PTHR45626">
    <property type="entry name" value="TRANSCRIPTION TERMINATION FACTOR 2-RELATED"/>
    <property type="match status" value="1"/>
</dbReference>
<dbReference type="SUPFAM" id="SSF52540">
    <property type="entry name" value="P-loop containing nucleoside triphosphate hydrolases"/>
    <property type="match status" value="1"/>
</dbReference>
<feature type="region of interest" description="Disordered" evidence="4">
    <location>
        <begin position="185"/>
        <end position="209"/>
    </location>
</feature>
<reference evidence="7" key="4">
    <citation type="journal article" date="2015" name="G3 (Bethesda)">
        <title>Genome sequences of three phytopathogenic species of the Magnaporthaceae family of fungi.</title>
        <authorList>
            <person name="Okagaki L.H."/>
            <person name="Nunes C.C."/>
            <person name="Sailsbery J."/>
            <person name="Clay B."/>
            <person name="Brown D."/>
            <person name="John T."/>
            <person name="Oh Y."/>
            <person name="Young N."/>
            <person name="Fitzgerald M."/>
            <person name="Haas B.J."/>
            <person name="Zeng Q."/>
            <person name="Young S."/>
            <person name="Adiconis X."/>
            <person name="Fan L."/>
            <person name="Levin J.Z."/>
            <person name="Mitchell T.K."/>
            <person name="Okubara P.A."/>
            <person name="Farman M.L."/>
            <person name="Kohn L.M."/>
            <person name="Birren B."/>
            <person name="Ma L.-J."/>
            <person name="Dean R.A."/>
        </authorList>
    </citation>
    <scope>NUCLEOTIDE SEQUENCE</scope>
    <source>
        <strain evidence="7">R3-111a-1</strain>
    </source>
</reference>
<dbReference type="InterPro" id="IPR050628">
    <property type="entry name" value="SNF2_RAD54_helicase_TF"/>
</dbReference>
<dbReference type="GO" id="GO:0006281">
    <property type="term" value="P:DNA repair"/>
    <property type="evidence" value="ECO:0007669"/>
    <property type="project" value="TreeGrafter"/>
</dbReference>
<protein>
    <recommendedName>
        <fullName evidence="5">Helicase C-terminal domain-containing protein</fullName>
    </recommendedName>
</protein>
<dbReference type="Gene3D" id="3.40.50.300">
    <property type="entry name" value="P-loop containing nucleotide triphosphate hydrolases"/>
    <property type="match status" value="1"/>
</dbReference>
<accession>J3NX81</accession>
<dbReference type="SMART" id="SM00490">
    <property type="entry name" value="HELICc"/>
    <property type="match status" value="1"/>
</dbReference>
<dbReference type="STRING" id="644352.J3NX81"/>
<reference evidence="8" key="1">
    <citation type="submission" date="2010-07" db="EMBL/GenBank/DDBJ databases">
        <title>The genome sequence of Gaeumannomyces graminis var. tritici strain R3-111a-1.</title>
        <authorList>
            <consortium name="The Broad Institute Genome Sequencing Platform"/>
            <person name="Ma L.-J."/>
            <person name="Dead R."/>
            <person name="Young S."/>
            <person name="Zeng Q."/>
            <person name="Koehrsen M."/>
            <person name="Alvarado L."/>
            <person name="Berlin A."/>
            <person name="Chapman S.B."/>
            <person name="Chen Z."/>
            <person name="Freedman E."/>
            <person name="Gellesch M."/>
            <person name="Goldberg J."/>
            <person name="Griggs A."/>
            <person name="Gujja S."/>
            <person name="Heilman E.R."/>
            <person name="Heiman D."/>
            <person name="Hepburn T."/>
            <person name="Howarth C."/>
            <person name="Jen D."/>
            <person name="Larson L."/>
            <person name="Mehta T."/>
            <person name="Neiman D."/>
            <person name="Pearson M."/>
            <person name="Roberts A."/>
            <person name="Saif S."/>
            <person name="Shea T."/>
            <person name="Shenoy N."/>
            <person name="Sisk P."/>
            <person name="Stolte C."/>
            <person name="Sykes S."/>
            <person name="Walk T."/>
            <person name="White J."/>
            <person name="Yandava C."/>
            <person name="Haas B."/>
            <person name="Nusbaum C."/>
            <person name="Birren B."/>
        </authorList>
    </citation>
    <scope>NUCLEOTIDE SEQUENCE [LARGE SCALE GENOMIC DNA]</scope>
    <source>
        <strain evidence="8">R3-111a-1</strain>
    </source>
</reference>
<dbReference type="eggNOG" id="KOG1001">
    <property type="taxonomic scope" value="Eukaryota"/>
</dbReference>
<dbReference type="CDD" id="cd18793">
    <property type="entry name" value="SF2_C_SNF"/>
    <property type="match status" value="1"/>
</dbReference>
<reference evidence="6" key="2">
    <citation type="submission" date="2010-07" db="EMBL/GenBank/DDBJ databases">
        <authorList>
            <consortium name="The Broad Institute Genome Sequencing Platform"/>
            <consortium name="Broad Institute Genome Sequencing Center for Infectious Disease"/>
            <person name="Ma L.-J."/>
            <person name="Dead R."/>
            <person name="Young S."/>
            <person name="Zeng Q."/>
            <person name="Koehrsen M."/>
            <person name="Alvarado L."/>
            <person name="Berlin A."/>
            <person name="Chapman S.B."/>
            <person name="Chen Z."/>
            <person name="Freedman E."/>
            <person name="Gellesch M."/>
            <person name="Goldberg J."/>
            <person name="Griggs A."/>
            <person name="Gujja S."/>
            <person name="Heilman E.R."/>
            <person name="Heiman D."/>
            <person name="Hepburn T."/>
            <person name="Howarth C."/>
            <person name="Jen D."/>
            <person name="Larson L."/>
            <person name="Mehta T."/>
            <person name="Neiman D."/>
            <person name="Pearson M."/>
            <person name="Roberts A."/>
            <person name="Saif S."/>
            <person name="Shea T."/>
            <person name="Shenoy N."/>
            <person name="Sisk P."/>
            <person name="Stolte C."/>
            <person name="Sykes S."/>
            <person name="Walk T."/>
            <person name="White J."/>
            <person name="Yandava C."/>
            <person name="Haas B."/>
            <person name="Nusbaum C."/>
            <person name="Birren B."/>
        </authorList>
    </citation>
    <scope>NUCLEOTIDE SEQUENCE</scope>
    <source>
        <strain evidence="6">R3-111a-1</strain>
    </source>
</reference>
<dbReference type="GO" id="GO:0005634">
    <property type="term" value="C:nucleus"/>
    <property type="evidence" value="ECO:0007669"/>
    <property type="project" value="TreeGrafter"/>
</dbReference>
<dbReference type="Pfam" id="PF00271">
    <property type="entry name" value="Helicase_C"/>
    <property type="match status" value="1"/>
</dbReference>
<feature type="domain" description="Helicase C-terminal" evidence="5">
    <location>
        <begin position="353"/>
        <end position="505"/>
    </location>
</feature>
<evidence type="ECO:0000313" key="6">
    <source>
        <dbReference type="EMBL" id="EJT75963.1"/>
    </source>
</evidence>
<evidence type="ECO:0000256" key="3">
    <source>
        <dbReference type="ARBA" id="ARBA00022840"/>
    </source>
</evidence>
<dbReference type="InterPro" id="IPR001650">
    <property type="entry name" value="Helicase_C-like"/>
</dbReference>
<dbReference type="EMBL" id="GL385397">
    <property type="protein sequence ID" value="EJT75963.1"/>
    <property type="molecule type" value="Genomic_DNA"/>
</dbReference>
<evidence type="ECO:0000259" key="5">
    <source>
        <dbReference type="PROSITE" id="PS51194"/>
    </source>
</evidence>
<dbReference type="Proteomes" id="UP000006039">
    <property type="component" value="Unassembled WGS sequence"/>
</dbReference>
<dbReference type="AlphaFoldDB" id="J3NX81"/>
<dbReference type="HOGENOM" id="CLU_539723_0_0_1"/>
<keyword evidence="8" id="KW-1185">Reference proteome</keyword>
<dbReference type="RefSeq" id="XP_009221963.1">
    <property type="nucleotide sequence ID" value="XM_009223699.1"/>
</dbReference>
<reference evidence="6" key="3">
    <citation type="submission" date="2010-09" db="EMBL/GenBank/DDBJ databases">
        <title>Annotation of Gaeumannomyces graminis var. tritici R3-111a-1.</title>
        <authorList>
            <consortium name="The Broad Institute Genome Sequencing Platform"/>
            <person name="Ma L.-J."/>
            <person name="Dead R."/>
            <person name="Young S.K."/>
            <person name="Zeng Q."/>
            <person name="Gargeya S."/>
            <person name="Fitzgerald M."/>
            <person name="Haas B."/>
            <person name="Abouelleil A."/>
            <person name="Alvarado L."/>
            <person name="Arachchi H.M."/>
            <person name="Berlin A."/>
            <person name="Brown A."/>
            <person name="Chapman S.B."/>
            <person name="Chen Z."/>
            <person name="Dunbar C."/>
            <person name="Freedman E."/>
            <person name="Gearin G."/>
            <person name="Gellesch M."/>
            <person name="Goldberg J."/>
            <person name="Griggs A."/>
            <person name="Gujja S."/>
            <person name="Heiman D."/>
            <person name="Howarth C."/>
            <person name="Larson L."/>
            <person name="Lui A."/>
            <person name="MacDonald P.J.P."/>
            <person name="Mehta T."/>
            <person name="Montmayeur A."/>
            <person name="Murphy C."/>
            <person name="Neiman D."/>
            <person name="Pearson M."/>
            <person name="Priest M."/>
            <person name="Roberts A."/>
            <person name="Saif S."/>
            <person name="Shea T."/>
            <person name="Shenoy N."/>
            <person name="Sisk P."/>
            <person name="Stolte C."/>
            <person name="Sykes S."/>
            <person name="Yandava C."/>
            <person name="Wortman J."/>
            <person name="Nusbaum C."/>
            <person name="Birren B."/>
        </authorList>
    </citation>
    <scope>NUCLEOTIDE SEQUENCE</scope>
    <source>
        <strain evidence="6">R3-111a-1</strain>
    </source>
</reference>
<proteinExistence type="predicted"/>
<keyword evidence="3" id="KW-0067">ATP-binding</keyword>
<reference evidence="7" key="5">
    <citation type="submission" date="2018-04" db="UniProtKB">
        <authorList>
            <consortium name="EnsemblFungi"/>
        </authorList>
    </citation>
    <scope>IDENTIFICATION</scope>
    <source>
        <strain evidence="7">R3-111a-1</strain>
    </source>
</reference>
<dbReference type="GO" id="GO:0016787">
    <property type="term" value="F:hydrolase activity"/>
    <property type="evidence" value="ECO:0007669"/>
    <property type="project" value="UniProtKB-KW"/>
</dbReference>
<dbReference type="InterPro" id="IPR049730">
    <property type="entry name" value="SNF2/RAD54-like_C"/>
</dbReference>
<name>J3NX81_GAET3</name>
<dbReference type="EnsemblFungi" id="EJT75963">
    <property type="protein sequence ID" value="EJT75963"/>
    <property type="gene ID" value="GGTG_05888"/>
</dbReference>
<gene>
    <name evidence="7" type="primary">20346346</name>
    <name evidence="6" type="ORF">GGTG_05888</name>
</gene>
<evidence type="ECO:0000313" key="8">
    <source>
        <dbReference type="Proteomes" id="UP000006039"/>
    </source>
</evidence>